<sequence>MKRSLKTTFITACSAGVMLGTLAACGGGNEGGAENENNGGTGNTGNNGNNGNNAEENTGNEGNNSGGSGEVSGELEIQYFVGGYGDSWWKEVIEDFQEEYPDVTIIEHAGPNVNDEMRSRWVSDDPPDVVYIDGAGSSETQMVEDGQLMDLTDWLGEVETADGEQLSESFIVDPATYDGQIYTLPLVFDTWGTWYNSAKFEEEGYEVPADFDSYMSTMGDIQDNEGIDPFVTTGQHPYYFLRGVLTPAFGAAGGDELLADIVTGAEGVWEREEVVAQMEKVAEMQEAGYIDEGFAAFNHTQSQMNFLLGDNAFIPVGFWLPNEMANDTPEDFDFGFIPSPMQDEGEPYAIVPDLRPLAVAENANNPDAAKAFVEFVFTQEYATLFSEHTGAIMNLQGVDLSENENVPDYLIEANEMINDPDQVQIYNRPHPMSADLETPIGDSLTALMLGNISVEEFTEEAEAATAEYRGE</sequence>
<evidence type="ECO:0000313" key="3">
    <source>
        <dbReference type="EMBL" id="WWD80231.1"/>
    </source>
</evidence>
<dbReference type="SUPFAM" id="SSF53850">
    <property type="entry name" value="Periplasmic binding protein-like II"/>
    <property type="match status" value="1"/>
</dbReference>
<dbReference type="RefSeq" id="WP_246125647.1">
    <property type="nucleotide sequence ID" value="NZ_CP144914.1"/>
</dbReference>
<dbReference type="AlphaFoldDB" id="A0AAJ8N328"/>
<dbReference type="InterPro" id="IPR006059">
    <property type="entry name" value="SBP"/>
</dbReference>
<keyword evidence="4" id="KW-1185">Reference proteome</keyword>
<dbReference type="Proteomes" id="UP000321816">
    <property type="component" value="Chromosome"/>
</dbReference>
<evidence type="ECO:0000256" key="2">
    <source>
        <dbReference type="SAM" id="SignalP"/>
    </source>
</evidence>
<dbReference type="PANTHER" id="PTHR43649">
    <property type="entry name" value="ARABINOSE-BINDING PROTEIN-RELATED"/>
    <property type="match status" value="1"/>
</dbReference>
<dbReference type="InterPro" id="IPR050490">
    <property type="entry name" value="Bact_solute-bd_prot1"/>
</dbReference>
<dbReference type="KEGG" id="ahal:FTX54_001310"/>
<feature type="signal peptide" evidence="2">
    <location>
        <begin position="1"/>
        <end position="23"/>
    </location>
</feature>
<feature type="region of interest" description="Disordered" evidence="1">
    <location>
        <begin position="35"/>
        <end position="71"/>
    </location>
</feature>
<protein>
    <submittedName>
        <fullName evidence="3">ABC transporter substrate-binding protein</fullName>
    </submittedName>
</protein>
<gene>
    <name evidence="3" type="ORF">FTX54_001310</name>
</gene>
<feature type="compositionally biased region" description="Low complexity" evidence="1">
    <location>
        <begin position="46"/>
        <end position="63"/>
    </location>
</feature>
<dbReference type="Pfam" id="PF01547">
    <property type="entry name" value="SBP_bac_1"/>
    <property type="match status" value="1"/>
</dbReference>
<dbReference type="EMBL" id="CP144914">
    <property type="protein sequence ID" value="WWD80231.1"/>
    <property type="molecule type" value="Genomic_DNA"/>
</dbReference>
<proteinExistence type="predicted"/>
<feature type="chain" id="PRO_5042544526" evidence="2">
    <location>
        <begin position="24"/>
        <end position="471"/>
    </location>
</feature>
<organism evidence="3 4">
    <name type="scientific">Alkalicoccus halolimnae</name>
    <dbReference type="NCBI Taxonomy" id="1667239"/>
    <lineage>
        <taxon>Bacteria</taxon>
        <taxon>Bacillati</taxon>
        <taxon>Bacillota</taxon>
        <taxon>Bacilli</taxon>
        <taxon>Bacillales</taxon>
        <taxon>Bacillaceae</taxon>
        <taxon>Alkalicoccus</taxon>
    </lineage>
</organism>
<keyword evidence="2" id="KW-0732">Signal</keyword>
<evidence type="ECO:0000313" key="4">
    <source>
        <dbReference type="Proteomes" id="UP000321816"/>
    </source>
</evidence>
<reference evidence="3 4" key="1">
    <citation type="submission" date="2024-01" db="EMBL/GenBank/DDBJ databases">
        <title>Complete Genome Sequence of Alkalicoccus halolimnae BZ-SZ-XJ29T, a Moderately Halophilic Bacterium Isolated from a Salt Lake.</title>
        <authorList>
            <person name="Zhao B."/>
        </authorList>
    </citation>
    <scope>NUCLEOTIDE SEQUENCE [LARGE SCALE GENOMIC DNA]</scope>
    <source>
        <strain evidence="3 4">BZ-SZ-XJ29</strain>
    </source>
</reference>
<accession>A0AAJ8N328</accession>
<name>A0AAJ8N328_9BACI</name>
<dbReference type="PROSITE" id="PS51257">
    <property type="entry name" value="PROKAR_LIPOPROTEIN"/>
    <property type="match status" value="1"/>
</dbReference>
<evidence type="ECO:0000256" key="1">
    <source>
        <dbReference type="SAM" id="MobiDB-lite"/>
    </source>
</evidence>
<dbReference type="Gene3D" id="3.40.190.10">
    <property type="entry name" value="Periplasmic binding protein-like II"/>
    <property type="match status" value="2"/>
</dbReference>
<dbReference type="PANTHER" id="PTHR43649:SF12">
    <property type="entry name" value="DIACETYLCHITOBIOSE BINDING PROTEIN DASA"/>
    <property type="match status" value="1"/>
</dbReference>